<accession>A0A3M7QXB6</accession>
<proteinExistence type="predicted"/>
<sequence>RYAPICTCRCDATVCRNGGARGNAVDVTIESGRGGGPRANPSGRAGPTASSSTCRCRPMATS</sequence>
<feature type="non-terminal residue" evidence="2">
    <location>
        <position position="1"/>
    </location>
</feature>
<dbReference type="AlphaFoldDB" id="A0A3M7QXB6"/>
<dbReference type="EMBL" id="REGN01004867">
    <property type="protein sequence ID" value="RNA15859.1"/>
    <property type="molecule type" value="Genomic_DNA"/>
</dbReference>
<evidence type="ECO:0000313" key="3">
    <source>
        <dbReference type="Proteomes" id="UP000276133"/>
    </source>
</evidence>
<evidence type="ECO:0000313" key="2">
    <source>
        <dbReference type="EMBL" id="RNA15859.1"/>
    </source>
</evidence>
<evidence type="ECO:0000256" key="1">
    <source>
        <dbReference type="SAM" id="MobiDB-lite"/>
    </source>
</evidence>
<dbReference type="Proteomes" id="UP000276133">
    <property type="component" value="Unassembled WGS sequence"/>
</dbReference>
<keyword evidence="3" id="KW-1185">Reference proteome</keyword>
<gene>
    <name evidence="2" type="ORF">BpHYR1_004276</name>
</gene>
<feature type="compositionally biased region" description="Polar residues" evidence="1">
    <location>
        <begin position="48"/>
        <end position="62"/>
    </location>
</feature>
<feature type="region of interest" description="Disordered" evidence="1">
    <location>
        <begin position="29"/>
        <end position="62"/>
    </location>
</feature>
<organism evidence="2 3">
    <name type="scientific">Brachionus plicatilis</name>
    <name type="common">Marine rotifer</name>
    <name type="synonym">Brachionus muelleri</name>
    <dbReference type="NCBI Taxonomy" id="10195"/>
    <lineage>
        <taxon>Eukaryota</taxon>
        <taxon>Metazoa</taxon>
        <taxon>Spiralia</taxon>
        <taxon>Gnathifera</taxon>
        <taxon>Rotifera</taxon>
        <taxon>Eurotatoria</taxon>
        <taxon>Monogononta</taxon>
        <taxon>Pseudotrocha</taxon>
        <taxon>Ploima</taxon>
        <taxon>Brachionidae</taxon>
        <taxon>Brachionus</taxon>
    </lineage>
</organism>
<protein>
    <submittedName>
        <fullName evidence="2">Uncharacterized protein</fullName>
    </submittedName>
</protein>
<reference evidence="2 3" key="1">
    <citation type="journal article" date="2018" name="Sci. Rep.">
        <title>Genomic signatures of local adaptation to the degree of environmental predictability in rotifers.</title>
        <authorList>
            <person name="Franch-Gras L."/>
            <person name="Hahn C."/>
            <person name="Garcia-Roger E.M."/>
            <person name="Carmona M.J."/>
            <person name="Serra M."/>
            <person name="Gomez A."/>
        </authorList>
    </citation>
    <scope>NUCLEOTIDE SEQUENCE [LARGE SCALE GENOMIC DNA]</scope>
    <source>
        <strain evidence="2">HYR1</strain>
    </source>
</reference>
<name>A0A3M7QXB6_BRAPC</name>
<comment type="caution">
    <text evidence="2">The sequence shown here is derived from an EMBL/GenBank/DDBJ whole genome shotgun (WGS) entry which is preliminary data.</text>
</comment>